<dbReference type="Pfam" id="PF05275">
    <property type="entry name" value="CopB"/>
    <property type="match status" value="1"/>
</dbReference>
<evidence type="ECO:0000313" key="3">
    <source>
        <dbReference type="Proteomes" id="UP000001982"/>
    </source>
</evidence>
<sequence>MSNTSLASVVFMALTMTLTSTMAHAGGDDDPLLAKLMLEELETGVETDAPINFSGQAWVGHDMHKLWFKTEGEYQRRDAQDVELQALYSRPIAPYWDLQLGLRVDIEPSPTRNWAVVGVQGLAPYFFDVDAALFIGEEGRSALRLSAEYELLITQKLILSPEIEMNLYGKDDMDVGIGSGLADVGAGLRLRYEIVREFAPYIGVDWSQKFGNTADFARAEGEDTQETQFVIGLRAWF</sequence>
<dbReference type="GO" id="GO:0005507">
    <property type="term" value="F:copper ion binding"/>
    <property type="evidence" value="ECO:0007669"/>
    <property type="project" value="InterPro"/>
</dbReference>
<name>Q12IA6_SHEDO</name>
<dbReference type="EMBL" id="CP000302">
    <property type="protein sequence ID" value="ABE56820.1"/>
    <property type="molecule type" value="Genomic_DNA"/>
</dbReference>
<dbReference type="GO" id="GO:0009279">
    <property type="term" value="C:cell outer membrane"/>
    <property type="evidence" value="ECO:0007669"/>
    <property type="project" value="InterPro"/>
</dbReference>
<dbReference type="InterPro" id="IPR007939">
    <property type="entry name" value="Cu-R_B_prcur"/>
</dbReference>
<protein>
    <submittedName>
        <fullName evidence="2">Copper resistance B</fullName>
    </submittedName>
</protein>
<evidence type="ECO:0000313" key="2">
    <source>
        <dbReference type="EMBL" id="ABE56820.1"/>
    </source>
</evidence>
<dbReference type="Proteomes" id="UP000001982">
    <property type="component" value="Chromosome"/>
</dbReference>
<dbReference type="STRING" id="318161.Sden_3545"/>
<accession>Q12IA6</accession>
<dbReference type="HOGENOM" id="CLU_042913_1_0_6"/>
<feature type="signal peptide" evidence="1">
    <location>
        <begin position="1"/>
        <end position="25"/>
    </location>
</feature>
<keyword evidence="1" id="KW-0732">Signal</keyword>
<proteinExistence type="predicted"/>
<evidence type="ECO:0000256" key="1">
    <source>
        <dbReference type="SAM" id="SignalP"/>
    </source>
</evidence>
<organism evidence="2 3">
    <name type="scientific">Shewanella denitrificans (strain OS217 / ATCC BAA-1090 / DSM 15013)</name>
    <dbReference type="NCBI Taxonomy" id="318161"/>
    <lineage>
        <taxon>Bacteria</taxon>
        <taxon>Pseudomonadati</taxon>
        <taxon>Pseudomonadota</taxon>
        <taxon>Gammaproteobacteria</taxon>
        <taxon>Alteromonadales</taxon>
        <taxon>Shewanellaceae</taxon>
        <taxon>Shewanella</taxon>
    </lineage>
</organism>
<reference evidence="2 3" key="1">
    <citation type="submission" date="2006-03" db="EMBL/GenBank/DDBJ databases">
        <title>Complete sequence of Shewanella denitrificans OS217.</title>
        <authorList>
            <consortium name="US DOE Joint Genome Institute"/>
            <person name="Copeland A."/>
            <person name="Lucas S."/>
            <person name="Lapidus A."/>
            <person name="Barry K."/>
            <person name="Detter J.C."/>
            <person name="Glavina del Rio T."/>
            <person name="Hammon N."/>
            <person name="Israni S."/>
            <person name="Dalin E."/>
            <person name="Tice H."/>
            <person name="Pitluck S."/>
            <person name="Brettin T."/>
            <person name="Bruce D."/>
            <person name="Han C."/>
            <person name="Tapia R."/>
            <person name="Gilna P."/>
            <person name="Kiss H."/>
            <person name="Schmutz J."/>
            <person name="Larimer F."/>
            <person name="Land M."/>
            <person name="Hauser L."/>
            <person name="Kyrpides N."/>
            <person name="Lykidis A."/>
            <person name="Richardson P."/>
        </authorList>
    </citation>
    <scope>NUCLEOTIDE SEQUENCE [LARGE SCALE GENOMIC DNA]</scope>
    <source>
        <strain evidence="3">OS217 / ATCC BAA-1090 / DSM 15013</strain>
    </source>
</reference>
<dbReference type="eggNOG" id="COG3667">
    <property type="taxonomic scope" value="Bacteria"/>
</dbReference>
<dbReference type="KEGG" id="sdn:Sden_3545"/>
<dbReference type="AlphaFoldDB" id="Q12IA6"/>
<gene>
    <name evidence="2" type="ordered locus">Sden_3545</name>
</gene>
<dbReference type="OrthoDB" id="9778934at2"/>
<keyword evidence="3" id="KW-1185">Reference proteome</keyword>
<dbReference type="RefSeq" id="WP_011497960.1">
    <property type="nucleotide sequence ID" value="NC_007954.1"/>
</dbReference>
<dbReference type="GO" id="GO:0006878">
    <property type="term" value="P:intracellular copper ion homeostasis"/>
    <property type="evidence" value="ECO:0007669"/>
    <property type="project" value="InterPro"/>
</dbReference>
<feature type="chain" id="PRO_5004181545" evidence="1">
    <location>
        <begin position="26"/>
        <end position="237"/>
    </location>
</feature>